<dbReference type="InterPro" id="IPR012677">
    <property type="entry name" value="Nucleotide-bd_a/b_plait_sf"/>
</dbReference>
<dbReference type="InterPro" id="IPR000504">
    <property type="entry name" value="RRM_dom"/>
</dbReference>
<dbReference type="PROSITE" id="PS50102">
    <property type="entry name" value="RRM"/>
    <property type="match status" value="1"/>
</dbReference>
<evidence type="ECO:0000256" key="2">
    <source>
        <dbReference type="PROSITE-ProRule" id="PRU00176"/>
    </source>
</evidence>
<evidence type="ECO:0000313" key="6">
    <source>
        <dbReference type="Proteomes" id="UP001064489"/>
    </source>
</evidence>
<dbReference type="PANTHER" id="PTHR48027">
    <property type="entry name" value="HETEROGENEOUS NUCLEAR RIBONUCLEOPROTEIN 87F-RELATED"/>
    <property type="match status" value="1"/>
</dbReference>
<dbReference type="EMBL" id="JAJSOW010000103">
    <property type="protein sequence ID" value="KAI9173389.1"/>
    <property type="molecule type" value="Genomic_DNA"/>
</dbReference>
<feature type="compositionally biased region" description="Polar residues" evidence="3">
    <location>
        <begin position="258"/>
        <end position="274"/>
    </location>
</feature>
<dbReference type="GO" id="GO:0003723">
    <property type="term" value="F:RNA binding"/>
    <property type="evidence" value="ECO:0007669"/>
    <property type="project" value="UniProtKB-UniRule"/>
</dbReference>
<dbReference type="FunFam" id="3.30.70.330:FF:000631">
    <property type="entry name" value="Glycine-rich RNA-binding protein 3, mitochondrial"/>
    <property type="match status" value="1"/>
</dbReference>
<dbReference type="Gene3D" id="3.30.70.330">
    <property type="match status" value="1"/>
</dbReference>
<feature type="region of interest" description="Disordered" evidence="3">
    <location>
        <begin position="249"/>
        <end position="298"/>
    </location>
</feature>
<name>A0AAD5NMP7_ACENE</name>
<gene>
    <name evidence="5" type="ORF">LWI28_000598</name>
</gene>
<reference evidence="5" key="1">
    <citation type="journal article" date="2022" name="Plant J.">
        <title>Strategies of tolerance reflected in two North American maple genomes.</title>
        <authorList>
            <person name="McEvoy S.L."/>
            <person name="Sezen U.U."/>
            <person name="Trouern-Trend A."/>
            <person name="McMahon S.M."/>
            <person name="Schaberg P.G."/>
            <person name="Yang J."/>
            <person name="Wegrzyn J.L."/>
            <person name="Swenson N.G."/>
        </authorList>
    </citation>
    <scope>NUCLEOTIDE SEQUENCE</scope>
    <source>
        <strain evidence="5">91603</strain>
    </source>
</reference>
<dbReference type="PRINTS" id="PR01228">
    <property type="entry name" value="EGGSHELL"/>
</dbReference>
<dbReference type="GO" id="GO:0016070">
    <property type="term" value="P:RNA metabolic process"/>
    <property type="evidence" value="ECO:0007669"/>
    <property type="project" value="UniProtKB-ARBA"/>
</dbReference>
<keyword evidence="1 2" id="KW-0694">RNA-binding</keyword>
<dbReference type="AlphaFoldDB" id="A0AAD5NMP7"/>
<comment type="caution">
    <text evidence="5">The sequence shown here is derived from an EMBL/GenBank/DDBJ whole genome shotgun (WGS) entry which is preliminary data.</text>
</comment>
<organism evidence="5 6">
    <name type="scientific">Acer negundo</name>
    <name type="common">Box elder</name>
    <dbReference type="NCBI Taxonomy" id="4023"/>
    <lineage>
        <taxon>Eukaryota</taxon>
        <taxon>Viridiplantae</taxon>
        <taxon>Streptophyta</taxon>
        <taxon>Embryophyta</taxon>
        <taxon>Tracheophyta</taxon>
        <taxon>Spermatophyta</taxon>
        <taxon>Magnoliopsida</taxon>
        <taxon>eudicotyledons</taxon>
        <taxon>Gunneridae</taxon>
        <taxon>Pentapetalae</taxon>
        <taxon>rosids</taxon>
        <taxon>malvids</taxon>
        <taxon>Sapindales</taxon>
        <taxon>Sapindaceae</taxon>
        <taxon>Hippocastanoideae</taxon>
        <taxon>Acereae</taxon>
        <taxon>Acer</taxon>
    </lineage>
</organism>
<dbReference type="InterPro" id="IPR048289">
    <property type="entry name" value="RRM2_NsCP33-like"/>
</dbReference>
<protein>
    <recommendedName>
        <fullName evidence="4">RRM domain-containing protein</fullName>
    </recommendedName>
</protein>
<evidence type="ECO:0000256" key="3">
    <source>
        <dbReference type="SAM" id="MobiDB-lite"/>
    </source>
</evidence>
<dbReference type="SUPFAM" id="SSF54928">
    <property type="entry name" value="RNA-binding domain, RBD"/>
    <property type="match status" value="1"/>
</dbReference>
<dbReference type="InterPro" id="IPR052462">
    <property type="entry name" value="SLIRP/GR-RBP-like"/>
</dbReference>
<keyword evidence="6" id="KW-1185">Reference proteome</keyword>
<evidence type="ECO:0000259" key="4">
    <source>
        <dbReference type="PROSITE" id="PS50102"/>
    </source>
</evidence>
<dbReference type="CDD" id="cd21608">
    <property type="entry name" value="RRM2_NsCP33_like"/>
    <property type="match status" value="1"/>
</dbReference>
<dbReference type="SMART" id="SM00360">
    <property type="entry name" value="RRM"/>
    <property type="match status" value="1"/>
</dbReference>
<feature type="domain" description="RRM" evidence="4">
    <location>
        <begin position="70"/>
        <end position="148"/>
    </location>
</feature>
<evidence type="ECO:0000313" key="5">
    <source>
        <dbReference type="EMBL" id="KAI9173389.1"/>
    </source>
</evidence>
<accession>A0AAD5NMP7</accession>
<evidence type="ECO:0000256" key="1">
    <source>
        <dbReference type="ARBA" id="ARBA00022884"/>
    </source>
</evidence>
<dbReference type="InterPro" id="IPR035979">
    <property type="entry name" value="RBD_domain_sf"/>
</dbReference>
<reference evidence="5" key="2">
    <citation type="submission" date="2023-02" db="EMBL/GenBank/DDBJ databases">
        <authorList>
            <person name="Swenson N.G."/>
            <person name="Wegrzyn J.L."/>
            <person name="Mcevoy S.L."/>
        </authorList>
    </citation>
    <scope>NUCLEOTIDE SEQUENCE</scope>
    <source>
        <strain evidence="5">91603</strain>
        <tissue evidence="5">Leaf</tissue>
    </source>
</reference>
<dbReference type="Pfam" id="PF00076">
    <property type="entry name" value="RRM_1"/>
    <property type="match status" value="1"/>
</dbReference>
<dbReference type="Proteomes" id="UP001064489">
    <property type="component" value="Chromosome 8"/>
</dbReference>
<sequence length="298" mass="29577">METVKAELSMTEVDDGGIVVDGVNETKVIIMAFFSKVGSLLRQTASKQIGYELSASRSSIYQATRCMSSSKVFVGGLSYNTDETSLREVFEKYGCVVEARVILNRETGRSRGFGFVTYNSEEEASSAIQALDGQDIHGRVVKVNYAADRARGGGGYGGGGYGGGGGGYGGGGGGYGGGGYGGGGGGYGGGGGANNYGSGGNYNSSYGGGNASYGGAGGNTFDSGNTGGFSSGSENYGVAGGGGGIDGNTGAGFGGSNQFGSADNQFGSFDSNVTGAPDGPREGNGDGFDDSSDFAKRA</sequence>
<proteinExistence type="predicted"/>